<protein>
    <submittedName>
        <fullName evidence="1">Uncharacterized protein</fullName>
    </submittedName>
</protein>
<dbReference type="PaxDb" id="35128-Thaps9749"/>
<name>B8CC67_THAPS</name>
<accession>B8CC67</accession>
<evidence type="ECO:0000313" key="1">
    <source>
        <dbReference type="EMBL" id="EED88905.1"/>
    </source>
</evidence>
<dbReference type="RefSeq" id="XP_002293896.1">
    <property type="nucleotide sequence ID" value="XM_002293860.1"/>
</dbReference>
<proteinExistence type="predicted"/>
<dbReference type="HOGENOM" id="CLU_1368691_0_0_1"/>
<dbReference type="eggNOG" id="ENOG502TAM5">
    <property type="taxonomic scope" value="Eukaryota"/>
</dbReference>
<dbReference type="GeneID" id="7450852"/>
<dbReference type="AlphaFoldDB" id="B8CC67"/>
<evidence type="ECO:0000313" key="2">
    <source>
        <dbReference type="Proteomes" id="UP000001449"/>
    </source>
</evidence>
<dbReference type="EMBL" id="CM000649">
    <property type="protein sequence ID" value="EED88905.1"/>
    <property type="molecule type" value="Genomic_DNA"/>
</dbReference>
<keyword evidence="2" id="KW-1185">Reference proteome</keyword>
<reference evidence="1 2" key="1">
    <citation type="journal article" date="2004" name="Science">
        <title>The genome of the diatom Thalassiosira pseudonana: ecology, evolution, and metabolism.</title>
        <authorList>
            <person name="Armbrust E.V."/>
            <person name="Berges J.A."/>
            <person name="Bowler C."/>
            <person name="Green B.R."/>
            <person name="Martinez D."/>
            <person name="Putnam N.H."/>
            <person name="Zhou S."/>
            <person name="Allen A.E."/>
            <person name="Apt K.E."/>
            <person name="Bechner M."/>
            <person name="Brzezinski M.A."/>
            <person name="Chaal B.K."/>
            <person name="Chiovitti A."/>
            <person name="Davis A.K."/>
            <person name="Demarest M.S."/>
            <person name="Detter J.C."/>
            <person name="Glavina T."/>
            <person name="Goodstein D."/>
            <person name="Hadi M.Z."/>
            <person name="Hellsten U."/>
            <person name="Hildebrand M."/>
            <person name="Jenkins B.D."/>
            <person name="Jurka J."/>
            <person name="Kapitonov V.V."/>
            <person name="Kroger N."/>
            <person name="Lau W.W."/>
            <person name="Lane T.W."/>
            <person name="Larimer F.W."/>
            <person name="Lippmeier J.C."/>
            <person name="Lucas S."/>
            <person name="Medina M."/>
            <person name="Montsant A."/>
            <person name="Obornik M."/>
            <person name="Parker M.S."/>
            <person name="Palenik B."/>
            <person name="Pazour G.J."/>
            <person name="Richardson P.M."/>
            <person name="Rynearson T.A."/>
            <person name="Saito M.A."/>
            <person name="Schwartz D.C."/>
            <person name="Thamatrakoln K."/>
            <person name="Valentin K."/>
            <person name="Vardi A."/>
            <person name="Wilkerson F.P."/>
            <person name="Rokhsar D.S."/>
        </authorList>
    </citation>
    <scope>NUCLEOTIDE SEQUENCE [LARGE SCALE GENOMIC DNA]</scope>
    <source>
        <strain evidence="1 2">CCMP1335</strain>
    </source>
</reference>
<dbReference type="OMA" id="CEVVPIC"/>
<dbReference type="KEGG" id="tps:THAPSDRAFT_9749"/>
<gene>
    <name evidence="1" type="ORF">THAPSDRAFT_9749</name>
</gene>
<sequence>MAVAFRVDKADDIAKIFAANDELLSQMYHHSEELELAASDMKDVFTMPFAFLPTKKEGGYLLFTLKVPWINEAHKVVARQMRDDGCEVVPICNKTTEECQQILKLDEEDVFTFTKDGSYPDANDDLTKLEDRAVTVICGVMGWKLPKAKTWHKIRDEISEERCLGHPVRTLSEFCDGRRKMNKVEDGVKAKQHSVGDQAD</sequence>
<organism evidence="1 2">
    <name type="scientific">Thalassiosira pseudonana</name>
    <name type="common">Marine diatom</name>
    <name type="synonym">Cyclotella nana</name>
    <dbReference type="NCBI Taxonomy" id="35128"/>
    <lineage>
        <taxon>Eukaryota</taxon>
        <taxon>Sar</taxon>
        <taxon>Stramenopiles</taxon>
        <taxon>Ochrophyta</taxon>
        <taxon>Bacillariophyta</taxon>
        <taxon>Coscinodiscophyceae</taxon>
        <taxon>Thalassiosirophycidae</taxon>
        <taxon>Thalassiosirales</taxon>
        <taxon>Thalassiosiraceae</taxon>
        <taxon>Thalassiosira</taxon>
    </lineage>
</organism>
<dbReference type="Proteomes" id="UP000001449">
    <property type="component" value="Chromosome 14"/>
</dbReference>
<reference evidence="1 2" key="2">
    <citation type="journal article" date="2008" name="Nature">
        <title>The Phaeodactylum genome reveals the evolutionary history of diatom genomes.</title>
        <authorList>
            <person name="Bowler C."/>
            <person name="Allen A.E."/>
            <person name="Badger J.H."/>
            <person name="Grimwood J."/>
            <person name="Jabbari K."/>
            <person name="Kuo A."/>
            <person name="Maheswari U."/>
            <person name="Martens C."/>
            <person name="Maumus F."/>
            <person name="Otillar R.P."/>
            <person name="Rayko E."/>
            <person name="Salamov A."/>
            <person name="Vandepoele K."/>
            <person name="Beszteri B."/>
            <person name="Gruber A."/>
            <person name="Heijde M."/>
            <person name="Katinka M."/>
            <person name="Mock T."/>
            <person name="Valentin K."/>
            <person name="Verret F."/>
            <person name="Berges J.A."/>
            <person name="Brownlee C."/>
            <person name="Cadoret J.P."/>
            <person name="Chiovitti A."/>
            <person name="Choi C.J."/>
            <person name="Coesel S."/>
            <person name="De Martino A."/>
            <person name="Detter J.C."/>
            <person name="Durkin C."/>
            <person name="Falciatore A."/>
            <person name="Fournet J."/>
            <person name="Haruta M."/>
            <person name="Huysman M.J."/>
            <person name="Jenkins B.D."/>
            <person name="Jiroutova K."/>
            <person name="Jorgensen R.E."/>
            <person name="Joubert Y."/>
            <person name="Kaplan A."/>
            <person name="Kroger N."/>
            <person name="Kroth P.G."/>
            <person name="La Roche J."/>
            <person name="Lindquist E."/>
            <person name="Lommer M."/>
            <person name="Martin-Jezequel V."/>
            <person name="Lopez P.J."/>
            <person name="Lucas S."/>
            <person name="Mangogna M."/>
            <person name="McGinnis K."/>
            <person name="Medlin L.K."/>
            <person name="Montsant A."/>
            <person name="Oudot-Le Secq M.P."/>
            <person name="Napoli C."/>
            <person name="Obornik M."/>
            <person name="Parker M.S."/>
            <person name="Petit J.L."/>
            <person name="Porcel B.M."/>
            <person name="Poulsen N."/>
            <person name="Robison M."/>
            <person name="Rychlewski L."/>
            <person name="Rynearson T.A."/>
            <person name="Schmutz J."/>
            <person name="Shapiro H."/>
            <person name="Siaut M."/>
            <person name="Stanley M."/>
            <person name="Sussman M.R."/>
            <person name="Taylor A.R."/>
            <person name="Vardi A."/>
            <person name="von Dassow P."/>
            <person name="Vyverman W."/>
            <person name="Willis A."/>
            <person name="Wyrwicz L.S."/>
            <person name="Rokhsar D.S."/>
            <person name="Weissenbach J."/>
            <person name="Armbrust E.V."/>
            <person name="Green B.R."/>
            <person name="Van de Peer Y."/>
            <person name="Grigoriev I.V."/>
        </authorList>
    </citation>
    <scope>NUCLEOTIDE SEQUENCE [LARGE SCALE GENOMIC DNA]</scope>
    <source>
        <strain evidence="1 2">CCMP1335</strain>
    </source>
</reference>
<dbReference type="InParanoid" id="B8CC67"/>